<dbReference type="OrthoDB" id="3629846at2759"/>
<evidence type="ECO:0000256" key="1">
    <source>
        <dbReference type="SAM" id="MobiDB-lite"/>
    </source>
</evidence>
<feature type="region of interest" description="Disordered" evidence="1">
    <location>
        <begin position="259"/>
        <end position="278"/>
    </location>
</feature>
<feature type="signal peptide" evidence="2">
    <location>
        <begin position="1"/>
        <end position="16"/>
    </location>
</feature>
<evidence type="ECO:0000313" key="3">
    <source>
        <dbReference type="EMBL" id="QIW99550.1"/>
    </source>
</evidence>
<feature type="chain" id="PRO_5026087859" description="Peptidase A1 domain-containing protein" evidence="2">
    <location>
        <begin position="17"/>
        <end position="305"/>
    </location>
</feature>
<protein>
    <recommendedName>
        <fullName evidence="5">Peptidase A1 domain-containing protein</fullName>
    </recommendedName>
</protein>
<proteinExistence type="predicted"/>
<evidence type="ECO:0008006" key="5">
    <source>
        <dbReference type="Google" id="ProtNLM"/>
    </source>
</evidence>
<organism evidence="3 4">
    <name type="scientific">Peltaster fructicola</name>
    <dbReference type="NCBI Taxonomy" id="286661"/>
    <lineage>
        <taxon>Eukaryota</taxon>
        <taxon>Fungi</taxon>
        <taxon>Dikarya</taxon>
        <taxon>Ascomycota</taxon>
        <taxon>Pezizomycotina</taxon>
        <taxon>Dothideomycetes</taxon>
        <taxon>Dothideomycetes incertae sedis</taxon>
        <taxon>Peltaster</taxon>
    </lineage>
</organism>
<gene>
    <name evidence="3" type="ORF">AMS68_005068</name>
</gene>
<sequence length="305" mass="32267">MFLLGCITIFAALSNAANDTLQPNSDHIGRLPLNGTETFLQAVPHANASNTVPYRYDLSQNGPDWSWTVNVTDVSMPNASTDLMNARVSYTTYSFGWPFNLTLPETIQYYANSSRGQAQDARLLLPLEYTIPQNTSAAYKDSDSGSCNNALGNDCVTALLQSIGSGGPSTFTSNACNGMLYADDRKSFFVQAIPFGSVPVLSNHTYLWEESAAYASNDTAIFEFETGRLHVIGIVSSAGNTQLLCNRAGAAAAASITTPTTTSATSTSPTSSVNPSSTSGAAVLSTKVDIVMLTTVFLSSLTGLL</sequence>
<reference evidence="3 4" key="1">
    <citation type="journal article" date="2016" name="Sci. Rep.">
        <title>Peltaster fructicola genome reveals evolution from an invasive phytopathogen to an ectophytic parasite.</title>
        <authorList>
            <person name="Xu C."/>
            <person name="Chen H."/>
            <person name="Gleason M.L."/>
            <person name="Xu J.R."/>
            <person name="Liu H."/>
            <person name="Zhang R."/>
            <person name="Sun G."/>
        </authorList>
    </citation>
    <scope>NUCLEOTIDE SEQUENCE [LARGE SCALE GENOMIC DNA]</scope>
    <source>
        <strain evidence="3 4">LNHT1506</strain>
    </source>
</reference>
<evidence type="ECO:0000313" key="4">
    <source>
        <dbReference type="Proteomes" id="UP000503462"/>
    </source>
</evidence>
<dbReference type="Proteomes" id="UP000503462">
    <property type="component" value="Chromosome 3"/>
</dbReference>
<name>A0A6H0XY08_9PEZI</name>
<evidence type="ECO:0000256" key="2">
    <source>
        <dbReference type="SAM" id="SignalP"/>
    </source>
</evidence>
<accession>A0A6H0XY08</accession>
<dbReference type="EMBL" id="CP051141">
    <property type="protein sequence ID" value="QIW99550.1"/>
    <property type="molecule type" value="Genomic_DNA"/>
</dbReference>
<dbReference type="AlphaFoldDB" id="A0A6H0XY08"/>
<keyword evidence="4" id="KW-1185">Reference proteome</keyword>
<keyword evidence="2" id="KW-0732">Signal</keyword>